<feature type="region of interest" description="Disordered" evidence="9">
    <location>
        <begin position="1"/>
        <end position="28"/>
    </location>
</feature>
<evidence type="ECO:0000256" key="5">
    <source>
        <dbReference type="ARBA" id="ARBA00023015"/>
    </source>
</evidence>
<evidence type="ECO:0000256" key="9">
    <source>
        <dbReference type="SAM" id="MobiDB-lite"/>
    </source>
</evidence>
<keyword evidence="11" id="KW-1185">Reference proteome</keyword>
<keyword evidence="4" id="KW-0156">Chromatin regulator</keyword>
<comment type="similarity">
    <text evidence="2">Belongs to the EAF6 family.</text>
</comment>
<evidence type="ECO:0000256" key="7">
    <source>
        <dbReference type="ARBA" id="ARBA00023163"/>
    </source>
</evidence>
<accession>A0A8J2PLX8</accession>
<evidence type="ECO:0000313" key="11">
    <source>
        <dbReference type="Proteomes" id="UP000708208"/>
    </source>
</evidence>
<evidence type="ECO:0000313" key="10">
    <source>
        <dbReference type="EMBL" id="CAG7835903.1"/>
    </source>
</evidence>
<keyword evidence="6" id="KW-0175">Coiled coil</keyword>
<comment type="subcellular location">
    <subcellularLocation>
        <location evidence="1">Nucleus</location>
    </subcellularLocation>
</comment>
<dbReference type="GO" id="GO:0000123">
    <property type="term" value="C:histone acetyltransferase complex"/>
    <property type="evidence" value="ECO:0007669"/>
    <property type="project" value="InterPro"/>
</dbReference>
<gene>
    <name evidence="10" type="ORF">AFUS01_LOCUS45216</name>
</gene>
<dbReference type="Proteomes" id="UP000708208">
    <property type="component" value="Unassembled WGS sequence"/>
</dbReference>
<evidence type="ECO:0000256" key="3">
    <source>
        <dbReference type="ARBA" id="ARBA00019141"/>
    </source>
</evidence>
<protein>
    <recommendedName>
        <fullName evidence="3">Chromatin modification-related protein MEAF6</fullName>
    </recommendedName>
</protein>
<comment type="caution">
    <text evidence="10">The sequence shown here is derived from an EMBL/GenBank/DDBJ whole genome shotgun (WGS) entry which is preliminary data.</text>
</comment>
<dbReference type="Pfam" id="PF09340">
    <property type="entry name" value="NuA4"/>
    <property type="match status" value="1"/>
</dbReference>
<evidence type="ECO:0000256" key="4">
    <source>
        <dbReference type="ARBA" id="ARBA00022853"/>
    </source>
</evidence>
<feature type="compositionally biased region" description="Basic residues" evidence="9">
    <location>
        <begin position="7"/>
        <end position="28"/>
    </location>
</feature>
<dbReference type="AlphaFoldDB" id="A0A8J2PLX8"/>
<dbReference type="GO" id="GO:0005634">
    <property type="term" value="C:nucleus"/>
    <property type="evidence" value="ECO:0007669"/>
    <property type="project" value="UniProtKB-SubCell"/>
</dbReference>
<name>A0A8J2PLX8_9HEXA</name>
<sequence length="234" mass="26952">KSPMKLQTKRAATKTKRAATKTKQATKKTKLLAKIEDPESDIRLTRPSKTYSQKPSVLKRLFGQIHRQEIRKMRLKDHLRRVHEVIYDYEEDLIWNTTVYGNILTGLDMTRFFDRSSRSMALRSQAARKMSKDSSSSNSEVYAWERVVSGSSVWALPQTGDTTHATKSAIENHPDSSEKENVPNPEVDFADASVPIGQPRFHKRDKRGKWKILPQRQAYAFHKVSSKCIKNCYQ</sequence>
<organism evidence="10 11">
    <name type="scientific">Allacma fusca</name>
    <dbReference type="NCBI Taxonomy" id="39272"/>
    <lineage>
        <taxon>Eukaryota</taxon>
        <taxon>Metazoa</taxon>
        <taxon>Ecdysozoa</taxon>
        <taxon>Arthropoda</taxon>
        <taxon>Hexapoda</taxon>
        <taxon>Collembola</taxon>
        <taxon>Symphypleona</taxon>
        <taxon>Sminthuridae</taxon>
        <taxon>Allacma</taxon>
    </lineage>
</organism>
<dbReference type="InterPro" id="IPR015418">
    <property type="entry name" value="Eaf6"/>
</dbReference>
<feature type="compositionally biased region" description="Basic and acidic residues" evidence="9">
    <location>
        <begin position="170"/>
        <end position="181"/>
    </location>
</feature>
<reference evidence="10" key="1">
    <citation type="submission" date="2021-06" db="EMBL/GenBank/DDBJ databases">
        <authorList>
            <person name="Hodson N. C."/>
            <person name="Mongue J. A."/>
            <person name="Jaron S. K."/>
        </authorList>
    </citation>
    <scope>NUCLEOTIDE SEQUENCE</scope>
</reference>
<keyword evidence="8" id="KW-0539">Nucleus</keyword>
<proteinExistence type="inferred from homology"/>
<feature type="region of interest" description="Disordered" evidence="9">
    <location>
        <begin position="166"/>
        <end position="206"/>
    </location>
</feature>
<dbReference type="EMBL" id="CAJVCH010570795">
    <property type="protein sequence ID" value="CAG7835903.1"/>
    <property type="molecule type" value="Genomic_DNA"/>
</dbReference>
<evidence type="ECO:0000256" key="1">
    <source>
        <dbReference type="ARBA" id="ARBA00004123"/>
    </source>
</evidence>
<evidence type="ECO:0000256" key="8">
    <source>
        <dbReference type="ARBA" id="ARBA00023242"/>
    </source>
</evidence>
<dbReference type="GO" id="GO:0006325">
    <property type="term" value="P:chromatin organization"/>
    <property type="evidence" value="ECO:0007669"/>
    <property type="project" value="UniProtKB-KW"/>
</dbReference>
<feature type="non-terminal residue" evidence="10">
    <location>
        <position position="1"/>
    </location>
</feature>
<keyword evidence="5" id="KW-0805">Transcription regulation</keyword>
<keyword evidence="7" id="KW-0804">Transcription</keyword>
<evidence type="ECO:0000256" key="2">
    <source>
        <dbReference type="ARBA" id="ARBA00010916"/>
    </source>
</evidence>
<evidence type="ECO:0000256" key="6">
    <source>
        <dbReference type="ARBA" id="ARBA00023054"/>
    </source>
</evidence>